<dbReference type="PANTHER" id="PTHR23505">
    <property type="entry name" value="SPINSTER"/>
    <property type="match status" value="1"/>
</dbReference>
<evidence type="ECO:0000313" key="9">
    <source>
        <dbReference type="Proteomes" id="UP001176471"/>
    </source>
</evidence>
<comment type="subcellular location">
    <subcellularLocation>
        <location evidence="1">Membrane</location>
        <topology evidence="1">Multi-pass membrane protein</topology>
    </subcellularLocation>
</comment>
<feature type="transmembrane region" description="Helical" evidence="6">
    <location>
        <begin position="295"/>
        <end position="316"/>
    </location>
</feature>
<evidence type="ECO:0000259" key="7">
    <source>
        <dbReference type="PROSITE" id="PS50850"/>
    </source>
</evidence>
<evidence type="ECO:0000256" key="2">
    <source>
        <dbReference type="ARBA" id="ARBA00022448"/>
    </source>
</evidence>
<dbReference type="PROSITE" id="PS50850">
    <property type="entry name" value="MFS"/>
    <property type="match status" value="1"/>
</dbReference>
<reference evidence="8" key="1">
    <citation type="submission" date="2023-07" db="EMBL/GenBank/DDBJ databases">
        <title>Bacterial whole genome sequence for Sphingobium sp. HBC34.</title>
        <authorList>
            <person name="Le V."/>
            <person name="Ko S.-R."/>
            <person name="Ahn C.-Y."/>
            <person name="Oh H.-M."/>
        </authorList>
    </citation>
    <scope>NUCLEOTIDE SEQUENCE</scope>
    <source>
        <strain evidence="8">HBC34</strain>
    </source>
</reference>
<feature type="transmembrane region" description="Helical" evidence="6">
    <location>
        <begin position="393"/>
        <end position="414"/>
    </location>
</feature>
<dbReference type="InterPro" id="IPR036259">
    <property type="entry name" value="MFS_trans_sf"/>
</dbReference>
<dbReference type="InterPro" id="IPR044770">
    <property type="entry name" value="MFS_spinster-like"/>
</dbReference>
<name>A0ABT8ZN14_9SPHN</name>
<dbReference type="Proteomes" id="UP001176471">
    <property type="component" value="Unassembled WGS sequence"/>
</dbReference>
<evidence type="ECO:0000256" key="6">
    <source>
        <dbReference type="SAM" id="Phobius"/>
    </source>
</evidence>
<accession>A0ABT8ZN14</accession>
<keyword evidence="3 6" id="KW-0812">Transmembrane</keyword>
<evidence type="ECO:0000256" key="3">
    <source>
        <dbReference type="ARBA" id="ARBA00022692"/>
    </source>
</evidence>
<dbReference type="InterPro" id="IPR011701">
    <property type="entry name" value="MFS"/>
</dbReference>
<evidence type="ECO:0000256" key="4">
    <source>
        <dbReference type="ARBA" id="ARBA00022989"/>
    </source>
</evidence>
<feature type="domain" description="Major facilitator superfamily (MFS) profile" evidence="7">
    <location>
        <begin position="19"/>
        <end position="419"/>
    </location>
</feature>
<keyword evidence="2" id="KW-0813">Transport</keyword>
<keyword evidence="9" id="KW-1185">Reference proteome</keyword>
<feature type="transmembrane region" description="Helical" evidence="6">
    <location>
        <begin position="144"/>
        <end position="166"/>
    </location>
</feature>
<feature type="transmembrane region" description="Helical" evidence="6">
    <location>
        <begin position="322"/>
        <end position="345"/>
    </location>
</feature>
<organism evidence="8 9">
    <name type="scientific">Sphingobium cyanobacteriorum</name>
    <dbReference type="NCBI Taxonomy" id="3063954"/>
    <lineage>
        <taxon>Bacteria</taxon>
        <taxon>Pseudomonadati</taxon>
        <taxon>Pseudomonadota</taxon>
        <taxon>Alphaproteobacteria</taxon>
        <taxon>Sphingomonadales</taxon>
        <taxon>Sphingomonadaceae</taxon>
        <taxon>Sphingobium</taxon>
    </lineage>
</organism>
<evidence type="ECO:0000256" key="5">
    <source>
        <dbReference type="ARBA" id="ARBA00023136"/>
    </source>
</evidence>
<comment type="caution">
    <text evidence="8">The sequence shown here is derived from an EMBL/GenBank/DDBJ whole genome shotgun (WGS) entry which is preliminary data.</text>
</comment>
<dbReference type="Gene3D" id="1.20.1250.20">
    <property type="entry name" value="MFS general substrate transporter like domains"/>
    <property type="match status" value="1"/>
</dbReference>
<proteinExistence type="predicted"/>
<protein>
    <submittedName>
        <fullName evidence="8">MFS transporter</fullName>
    </submittedName>
</protein>
<sequence>MTAMLAQAGASTGSRGRLALGILALVLFVNYLDRYALSVLLEGIKADLRLSDTQVGLLTGAAFALLYATLAMPVARIAEHKNRVMVLTIAILLWSAGTFLCGLAGSYAMLFLARMLVGTGESGVMPTSHSIVGDSYPMARRGTALAILSCGGALGTALAPAIAGYLEDRLGWRGTFMALGLLGLPVALALAWVVKDPARGLSDGRPAGDAPPFIVALKRLLSRPAFVLMAPAMVITGLAEYSLFLWLPSYLSRTYGGSAASVGAMLTLFQGLPLFAGTLAGGMIIDRLVRRDPRWLARVPAIACLLAAPSILLIFISPSLEIALAMMIIPSLALGLYLAPCYTLLQSVAGARSRATAVALMTFLVNVIGLGFGPVLIGGLSDILKAAHGADSLRLAFFVVPPLYLTAGATYLLIARFVPSAMAAASQESVAD</sequence>
<keyword evidence="4 6" id="KW-1133">Transmembrane helix</keyword>
<feature type="transmembrane region" description="Helical" evidence="6">
    <location>
        <begin position="172"/>
        <end position="194"/>
    </location>
</feature>
<feature type="transmembrane region" description="Helical" evidence="6">
    <location>
        <begin position="84"/>
        <end position="105"/>
    </location>
</feature>
<evidence type="ECO:0000313" key="8">
    <source>
        <dbReference type="EMBL" id="MDO7835596.1"/>
    </source>
</evidence>
<dbReference type="InterPro" id="IPR020846">
    <property type="entry name" value="MFS_dom"/>
</dbReference>
<dbReference type="PANTHER" id="PTHR23505:SF79">
    <property type="entry name" value="PROTEIN SPINSTER"/>
    <property type="match status" value="1"/>
</dbReference>
<dbReference type="SUPFAM" id="SSF103473">
    <property type="entry name" value="MFS general substrate transporter"/>
    <property type="match status" value="1"/>
</dbReference>
<feature type="transmembrane region" description="Helical" evidence="6">
    <location>
        <begin position="259"/>
        <end position="283"/>
    </location>
</feature>
<dbReference type="Pfam" id="PF07690">
    <property type="entry name" value="MFS_1"/>
    <property type="match status" value="1"/>
</dbReference>
<dbReference type="EMBL" id="JAUQOM010000004">
    <property type="protein sequence ID" value="MDO7835596.1"/>
    <property type="molecule type" value="Genomic_DNA"/>
</dbReference>
<feature type="transmembrane region" description="Helical" evidence="6">
    <location>
        <begin position="54"/>
        <end position="72"/>
    </location>
</feature>
<evidence type="ECO:0000256" key="1">
    <source>
        <dbReference type="ARBA" id="ARBA00004141"/>
    </source>
</evidence>
<feature type="transmembrane region" description="Helical" evidence="6">
    <location>
        <begin position="357"/>
        <end position="381"/>
    </location>
</feature>
<keyword evidence="5 6" id="KW-0472">Membrane</keyword>
<gene>
    <name evidence="8" type="ORF">Q4610_11130</name>
</gene>
<feature type="transmembrane region" description="Helical" evidence="6">
    <location>
        <begin position="226"/>
        <end position="247"/>
    </location>
</feature>
<dbReference type="CDD" id="cd17328">
    <property type="entry name" value="MFS_spinster_like"/>
    <property type="match status" value="1"/>
</dbReference>
<dbReference type="RefSeq" id="WP_304536020.1">
    <property type="nucleotide sequence ID" value="NZ_JAUQOM010000004.1"/>
</dbReference>